<reference evidence="1 2" key="1">
    <citation type="submission" date="2019-05" db="EMBL/GenBank/DDBJ databases">
        <title>Another draft genome of Portunus trituberculatus and its Hox gene families provides insights of decapod evolution.</title>
        <authorList>
            <person name="Jeong J.-H."/>
            <person name="Song I."/>
            <person name="Kim S."/>
            <person name="Choi T."/>
            <person name="Kim D."/>
            <person name="Ryu S."/>
            <person name="Kim W."/>
        </authorList>
    </citation>
    <scope>NUCLEOTIDE SEQUENCE [LARGE SCALE GENOMIC DNA]</scope>
    <source>
        <tissue evidence="1">Muscle</tissue>
    </source>
</reference>
<accession>A0A5B7GVL0</accession>
<keyword evidence="2" id="KW-1185">Reference proteome</keyword>
<evidence type="ECO:0000313" key="2">
    <source>
        <dbReference type="Proteomes" id="UP000324222"/>
    </source>
</evidence>
<name>A0A5B7GVL0_PORTR</name>
<organism evidence="1 2">
    <name type="scientific">Portunus trituberculatus</name>
    <name type="common">Swimming crab</name>
    <name type="synonym">Neptunus trituberculatus</name>
    <dbReference type="NCBI Taxonomy" id="210409"/>
    <lineage>
        <taxon>Eukaryota</taxon>
        <taxon>Metazoa</taxon>
        <taxon>Ecdysozoa</taxon>
        <taxon>Arthropoda</taxon>
        <taxon>Crustacea</taxon>
        <taxon>Multicrustacea</taxon>
        <taxon>Malacostraca</taxon>
        <taxon>Eumalacostraca</taxon>
        <taxon>Eucarida</taxon>
        <taxon>Decapoda</taxon>
        <taxon>Pleocyemata</taxon>
        <taxon>Brachyura</taxon>
        <taxon>Eubrachyura</taxon>
        <taxon>Portunoidea</taxon>
        <taxon>Portunidae</taxon>
        <taxon>Portuninae</taxon>
        <taxon>Portunus</taxon>
    </lineage>
</organism>
<evidence type="ECO:0000313" key="1">
    <source>
        <dbReference type="EMBL" id="MPC61676.1"/>
    </source>
</evidence>
<sequence>MKELEMNSLLVNNLKIQLNLNHLLNLDHQQKKKPGRKAHKWFVRSWIIQREQYGHTTNFCHSSKNMTLVPTAITHGSTMPCSTKYCSKLHFK</sequence>
<dbReference type="AlphaFoldDB" id="A0A5B7GVL0"/>
<dbReference type="EMBL" id="VSRR010018775">
    <property type="protein sequence ID" value="MPC61676.1"/>
    <property type="molecule type" value="Genomic_DNA"/>
</dbReference>
<comment type="caution">
    <text evidence="1">The sequence shown here is derived from an EMBL/GenBank/DDBJ whole genome shotgun (WGS) entry which is preliminary data.</text>
</comment>
<protein>
    <submittedName>
        <fullName evidence="1">Uncharacterized protein</fullName>
    </submittedName>
</protein>
<dbReference type="Proteomes" id="UP000324222">
    <property type="component" value="Unassembled WGS sequence"/>
</dbReference>
<proteinExistence type="predicted"/>
<gene>
    <name evidence="1" type="ORF">E2C01_055751</name>
</gene>